<accession>A0A1W1XLA7</accession>
<dbReference type="SUPFAM" id="SSF64518">
    <property type="entry name" value="Phase 1 flagellin"/>
    <property type="match status" value="1"/>
</dbReference>
<feature type="compositionally biased region" description="Polar residues" evidence="4">
    <location>
        <begin position="1"/>
        <end position="17"/>
    </location>
</feature>
<dbReference type="GO" id="GO:0005576">
    <property type="term" value="C:extracellular region"/>
    <property type="evidence" value="ECO:0007669"/>
    <property type="project" value="UniProtKB-SubCell"/>
</dbReference>
<dbReference type="InterPro" id="IPR001029">
    <property type="entry name" value="Flagellin_N"/>
</dbReference>
<dbReference type="InterPro" id="IPR042187">
    <property type="entry name" value="Flagellin_C_sub2"/>
</dbReference>
<evidence type="ECO:0000256" key="2">
    <source>
        <dbReference type="ARBA" id="ARBA00023143"/>
    </source>
</evidence>
<comment type="similarity">
    <text evidence="1 3">Belongs to the bacterial flagellin family.</text>
</comment>
<dbReference type="Pfam" id="PF00669">
    <property type="entry name" value="Flagellin_N"/>
    <property type="match status" value="1"/>
</dbReference>
<dbReference type="Gene3D" id="1.20.1330.10">
    <property type="entry name" value="f41 fragment of flagellin, N-terminal domain"/>
    <property type="match status" value="1"/>
</dbReference>
<dbReference type="EMBL" id="FWXD01000009">
    <property type="protein sequence ID" value="SMC24308.1"/>
    <property type="molecule type" value="Genomic_DNA"/>
</dbReference>
<name>A0A1W1XLA7_9NEIS</name>
<dbReference type="GO" id="GO:0005198">
    <property type="term" value="F:structural molecule activity"/>
    <property type="evidence" value="ECO:0007669"/>
    <property type="project" value="UniProtKB-UniRule"/>
</dbReference>
<evidence type="ECO:0000313" key="8">
    <source>
        <dbReference type="Proteomes" id="UP000192761"/>
    </source>
</evidence>
<dbReference type="Gene3D" id="6.10.10.10">
    <property type="entry name" value="Flagellar export chaperone, C-terminal domain"/>
    <property type="match status" value="1"/>
</dbReference>
<keyword evidence="7" id="KW-0282">Flagellum</keyword>
<dbReference type="Proteomes" id="UP000192761">
    <property type="component" value="Unassembled WGS sequence"/>
</dbReference>
<evidence type="ECO:0000256" key="3">
    <source>
        <dbReference type="RuleBase" id="RU362073"/>
    </source>
</evidence>
<evidence type="ECO:0000256" key="4">
    <source>
        <dbReference type="SAM" id="MobiDB-lite"/>
    </source>
</evidence>
<dbReference type="STRING" id="1121001.SAMN02745857_01834"/>
<evidence type="ECO:0000259" key="6">
    <source>
        <dbReference type="Pfam" id="PF00700"/>
    </source>
</evidence>
<dbReference type="RefSeq" id="WP_176216866.1">
    <property type="nucleotide sequence ID" value="NZ_FWXD01000009.1"/>
</dbReference>
<evidence type="ECO:0000313" key="7">
    <source>
        <dbReference type="EMBL" id="SMC24308.1"/>
    </source>
</evidence>
<dbReference type="PRINTS" id="PR00207">
    <property type="entry name" value="FLAGELLIN"/>
</dbReference>
<keyword evidence="7" id="KW-0966">Cell projection</keyword>
<keyword evidence="8" id="KW-1185">Reference proteome</keyword>
<reference evidence="7 8" key="1">
    <citation type="submission" date="2017-04" db="EMBL/GenBank/DDBJ databases">
        <authorList>
            <person name="Afonso C.L."/>
            <person name="Miller P.J."/>
            <person name="Scott M.A."/>
            <person name="Spackman E."/>
            <person name="Goraichik I."/>
            <person name="Dimitrov K.M."/>
            <person name="Suarez D.L."/>
            <person name="Swayne D.E."/>
        </authorList>
    </citation>
    <scope>NUCLEOTIDE SEQUENCE [LARGE SCALE GENOMIC DNA]</scope>
    <source>
        <strain evidence="7 8">DSM 23236</strain>
    </source>
</reference>
<feature type="region of interest" description="Disordered" evidence="4">
    <location>
        <begin position="1"/>
        <end position="21"/>
    </location>
</feature>
<gene>
    <name evidence="7" type="ORF">SAMN02745857_01834</name>
</gene>
<evidence type="ECO:0000256" key="1">
    <source>
        <dbReference type="ARBA" id="ARBA00005709"/>
    </source>
</evidence>
<keyword evidence="3" id="KW-0964">Secreted</keyword>
<dbReference type="PANTHER" id="PTHR42792:SF2">
    <property type="entry name" value="FLAGELLIN"/>
    <property type="match status" value="1"/>
</dbReference>
<dbReference type="AlphaFoldDB" id="A0A1W1XLA7"/>
<protein>
    <recommendedName>
        <fullName evidence="3">Flagellin</fullName>
    </recommendedName>
</protein>
<dbReference type="InterPro" id="IPR001492">
    <property type="entry name" value="Flagellin"/>
</dbReference>
<comment type="subcellular location">
    <subcellularLocation>
        <location evidence="3">Secreted</location>
    </subcellularLocation>
    <subcellularLocation>
        <location evidence="3">Bacterial flagellum</location>
    </subcellularLocation>
</comment>
<comment type="function">
    <text evidence="3">Flagellin is the subunit protein which polymerizes to form the filaments of bacterial flagella.</text>
</comment>
<keyword evidence="2 3" id="KW-0975">Bacterial flagellum</keyword>
<dbReference type="Pfam" id="PF00700">
    <property type="entry name" value="Flagellin_C"/>
    <property type="match status" value="1"/>
</dbReference>
<dbReference type="PANTHER" id="PTHR42792">
    <property type="entry name" value="FLAGELLIN"/>
    <property type="match status" value="1"/>
</dbReference>
<evidence type="ECO:0000259" key="5">
    <source>
        <dbReference type="Pfam" id="PF00669"/>
    </source>
</evidence>
<feature type="domain" description="Flagellin C-terminal" evidence="6">
    <location>
        <begin position="184"/>
        <end position="268"/>
    </location>
</feature>
<dbReference type="GO" id="GO:0009288">
    <property type="term" value="C:bacterial-type flagellum"/>
    <property type="evidence" value="ECO:0007669"/>
    <property type="project" value="UniProtKB-SubCell"/>
</dbReference>
<feature type="domain" description="Flagellin N-terminal" evidence="5">
    <location>
        <begin position="17"/>
        <end position="140"/>
    </location>
</feature>
<keyword evidence="7" id="KW-0969">Cilium</keyword>
<dbReference type="InterPro" id="IPR046358">
    <property type="entry name" value="Flagellin_C"/>
</dbReference>
<proteinExistence type="inferred from homology"/>
<sequence length="269" mass="27342">MISSIGNNANTLSSVPANRNTDTLNRTLNQLSSGKRVNSAADDAAGSAIIQQFAAQIAGNGQAVRNLSDGISLTQVADGALSQLSDNAIDQRTLAVAAGNSTLSPEDRAALQAQSDALSQSSQDILKNTQFNGQQLLQGNGFTLQAGANANETIAIPGTSLNSLSSPSGTLDLSSPTSAGNAISALDNDVTSINSSRATLGAISNRLSASANNLLTSNENLSAAKSRIGDTDYASASSTLIQSQIRNQADLAVRAQANASAGQVLSLLR</sequence>
<organism evidence="7 8">
    <name type="scientific">Andreprevotia lacus DSM 23236</name>
    <dbReference type="NCBI Taxonomy" id="1121001"/>
    <lineage>
        <taxon>Bacteria</taxon>
        <taxon>Pseudomonadati</taxon>
        <taxon>Pseudomonadota</taxon>
        <taxon>Betaproteobacteria</taxon>
        <taxon>Neisseriales</taxon>
        <taxon>Chitinibacteraceae</taxon>
        <taxon>Andreprevotia</taxon>
    </lineage>
</organism>